<keyword evidence="2" id="KW-0677">Repeat</keyword>
<keyword evidence="3" id="KW-0732">Signal</keyword>
<comment type="caution">
    <text evidence="4">The sequence shown here is derived from an EMBL/GenBank/DDBJ whole genome shotgun (WGS) entry which is preliminary data.</text>
</comment>
<evidence type="ECO:0000313" key="5">
    <source>
        <dbReference type="Proteomes" id="UP000020773"/>
    </source>
</evidence>
<dbReference type="SUPFAM" id="SSF117281">
    <property type="entry name" value="Kelch motif"/>
    <property type="match status" value="1"/>
</dbReference>
<dbReference type="InterPro" id="IPR056734">
    <property type="entry name" value="NANM"/>
</dbReference>
<dbReference type="AlphaFoldDB" id="A0A015U308"/>
<dbReference type="PROSITE" id="PS51257">
    <property type="entry name" value="PROKAR_LIPOPROTEIN"/>
    <property type="match status" value="1"/>
</dbReference>
<dbReference type="NCBIfam" id="TIGR03548">
    <property type="entry name" value="mutarot_permut"/>
    <property type="match status" value="1"/>
</dbReference>
<dbReference type="InterPro" id="IPR019937">
    <property type="entry name" value="Cycl-permuted_mutarotase"/>
</dbReference>
<dbReference type="EMBL" id="JGDB01000087">
    <property type="protein sequence ID" value="EXY91099.1"/>
    <property type="molecule type" value="Genomic_DNA"/>
</dbReference>
<dbReference type="InterPro" id="IPR015915">
    <property type="entry name" value="Kelch-typ_b-propeller"/>
</dbReference>
<keyword evidence="1" id="KW-0880">Kelch repeat</keyword>
<feature type="chain" id="PRO_5001479376" evidence="3">
    <location>
        <begin position="22"/>
        <end position="405"/>
    </location>
</feature>
<dbReference type="Pfam" id="PF24996">
    <property type="entry name" value="NANM"/>
    <property type="match status" value="2"/>
</dbReference>
<evidence type="ECO:0000256" key="1">
    <source>
        <dbReference type="ARBA" id="ARBA00022441"/>
    </source>
</evidence>
<gene>
    <name evidence="4" type="ORF">M125_2198</name>
</gene>
<feature type="signal peptide" evidence="3">
    <location>
        <begin position="1"/>
        <end position="21"/>
    </location>
</feature>
<sequence length="405" mass="42985">MTETKTIRFLSIIGCLLAGMAASCSSRQVAPNEEGISVQKMTGFPEGEPGFSLGVSACYAGIYQGELLIAGGCNFPETPAAEGGKKKFYQGIYAADASADSVFVWRKVGQLPVAAAYGVSVSTPRGIVCVGGSNENGSLSTVYRLSLSDDKQAVIVDTLPSLPCTMDNMSGSVVDYTLFVAGGNVNGKPSNGLYCLNLGNPETGWQQLPDFPGAPRVQPVCVGQRKENETLLYLWGGFSGAFDGRSATLSTDGYCYSPSLQQWQPVSTPIGSDSVPVALGGGAGIALTDSLILCTGGVNKDIFLSALQREEMMKAAVTGGNQVAVDSLKSEAKTYMLHPAEWYRFNDRILIYNTRRDKWEEAVRSQDVARAGAALTTGQGQTFFNINGELKPGIRTPEIAKIMID</sequence>
<proteinExistence type="predicted"/>
<evidence type="ECO:0000313" key="4">
    <source>
        <dbReference type="EMBL" id="EXY91099.1"/>
    </source>
</evidence>
<evidence type="ECO:0000256" key="3">
    <source>
        <dbReference type="SAM" id="SignalP"/>
    </source>
</evidence>
<reference evidence="4 5" key="1">
    <citation type="submission" date="2014-02" db="EMBL/GenBank/DDBJ databases">
        <authorList>
            <person name="Sears C."/>
            <person name="Carroll K."/>
            <person name="Sack B.R."/>
            <person name="Qadri F."/>
            <person name="Myers L.L."/>
            <person name="Chung G.-T."/>
            <person name="Escheverria P."/>
            <person name="Fraser C.M."/>
            <person name="Sadzewicz L."/>
            <person name="Shefchek K.A."/>
            <person name="Tallon L."/>
            <person name="Das S.P."/>
            <person name="Daugherty S."/>
            <person name="Mongodin E.F."/>
        </authorList>
    </citation>
    <scope>NUCLEOTIDE SEQUENCE [LARGE SCALE GENOMIC DNA]</scope>
    <source>
        <strain evidence="5">3998T(B)3</strain>
    </source>
</reference>
<dbReference type="PATRIC" id="fig|1339316.3.peg.2111"/>
<dbReference type="Proteomes" id="UP000020773">
    <property type="component" value="Unassembled WGS sequence"/>
</dbReference>
<dbReference type="Gene3D" id="2.120.10.80">
    <property type="entry name" value="Kelch-type beta propeller"/>
    <property type="match status" value="1"/>
</dbReference>
<dbReference type="PANTHER" id="PTHR45632">
    <property type="entry name" value="LD33804P"/>
    <property type="match status" value="1"/>
</dbReference>
<evidence type="ECO:0000256" key="2">
    <source>
        <dbReference type="ARBA" id="ARBA00022737"/>
    </source>
</evidence>
<dbReference type="PANTHER" id="PTHR45632:SF3">
    <property type="entry name" value="KELCH-LIKE PROTEIN 32"/>
    <property type="match status" value="1"/>
</dbReference>
<dbReference type="RefSeq" id="WP_032577931.1">
    <property type="nucleotide sequence ID" value="NZ_JGDB01000087.1"/>
</dbReference>
<accession>A0A015U308</accession>
<name>A0A015U308_BACFG</name>
<protein>
    <submittedName>
        <fullName evidence="4">Cyclically-permuted mutarotase family protein</fullName>
    </submittedName>
</protein>
<organism evidence="4 5">
    <name type="scientific">Bacteroides fragilis str. 3998T(B)3</name>
    <dbReference type="NCBI Taxonomy" id="1339316"/>
    <lineage>
        <taxon>Bacteria</taxon>
        <taxon>Pseudomonadati</taxon>
        <taxon>Bacteroidota</taxon>
        <taxon>Bacteroidia</taxon>
        <taxon>Bacteroidales</taxon>
        <taxon>Bacteroidaceae</taxon>
        <taxon>Bacteroides</taxon>
    </lineage>
</organism>